<gene>
    <name evidence="1" type="ORF">LKD37_12075</name>
</gene>
<keyword evidence="2" id="KW-1185">Reference proteome</keyword>
<evidence type="ECO:0000313" key="1">
    <source>
        <dbReference type="EMBL" id="MCC2130237.1"/>
    </source>
</evidence>
<dbReference type="EMBL" id="JAJEPW010000040">
    <property type="protein sequence ID" value="MCC2130237.1"/>
    <property type="molecule type" value="Genomic_DNA"/>
</dbReference>
<reference evidence="1" key="1">
    <citation type="submission" date="2021-10" db="EMBL/GenBank/DDBJ databases">
        <title>Anaerobic single-cell dispensing facilitates the cultivation of human gut bacteria.</title>
        <authorList>
            <person name="Afrizal A."/>
        </authorList>
    </citation>
    <scope>NUCLEOTIDE SEQUENCE</scope>
    <source>
        <strain evidence="1">CLA-AA-H272</strain>
    </source>
</reference>
<sequence length="139" mass="16050">MKTKLVFPGFWTCSAPYLSLPSLTAFLRMHGKDVEQIDLNLEFTDRILSKDFLDYCLHKYEDIVEIDDQQVVPYLDAIGKYVCENIEEQKNIMRSNEALDILVYEKCCYFIAMAFSIINAAFPGEAVDHYTYDSTYEAG</sequence>
<evidence type="ECO:0000313" key="2">
    <source>
        <dbReference type="Proteomes" id="UP001199319"/>
    </source>
</evidence>
<dbReference type="RefSeq" id="WP_302929453.1">
    <property type="nucleotide sequence ID" value="NZ_JAJEPW010000040.1"/>
</dbReference>
<organism evidence="1 2">
    <name type="scientific">Brotocaccenecus cirricatena</name>
    <dbReference type="NCBI Taxonomy" id="3064195"/>
    <lineage>
        <taxon>Bacteria</taxon>
        <taxon>Bacillati</taxon>
        <taxon>Bacillota</taxon>
        <taxon>Clostridia</taxon>
        <taxon>Eubacteriales</taxon>
        <taxon>Oscillospiraceae</taxon>
        <taxon>Brotocaccenecus</taxon>
    </lineage>
</organism>
<name>A0AAE3DEN2_9FIRM</name>
<proteinExistence type="predicted"/>
<dbReference type="AlphaFoldDB" id="A0AAE3DEN2"/>
<comment type="caution">
    <text evidence="1">The sequence shown here is derived from an EMBL/GenBank/DDBJ whole genome shotgun (WGS) entry which is preliminary data.</text>
</comment>
<protein>
    <submittedName>
        <fullName evidence="1">Uncharacterized protein</fullName>
    </submittedName>
</protein>
<dbReference type="Proteomes" id="UP001199319">
    <property type="component" value="Unassembled WGS sequence"/>
</dbReference>
<accession>A0AAE3DEN2</accession>